<protein>
    <submittedName>
        <fullName evidence="1">Uncharacterized protein</fullName>
    </submittedName>
</protein>
<dbReference type="Proteomes" id="UP001500456">
    <property type="component" value="Unassembled WGS sequence"/>
</dbReference>
<evidence type="ECO:0000313" key="2">
    <source>
        <dbReference type="Proteomes" id="UP001500456"/>
    </source>
</evidence>
<evidence type="ECO:0000313" key="1">
    <source>
        <dbReference type="EMBL" id="GAA3978243.1"/>
    </source>
</evidence>
<comment type="caution">
    <text evidence="1">The sequence shown here is derived from an EMBL/GenBank/DDBJ whole genome shotgun (WGS) entry which is preliminary data.</text>
</comment>
<accession>A0ABP7Q866</accession>
<keyword evidence="2" id="KW-1185">Reference proteome</keyword>
<dbReference type="EMBL" id="BAAAZX010000002">
    <property type="protein sequence ID" value="GAA3978243.1"/>
    <property type="molecule type" value="Genomic_DNA"/>
</dbReference>
<reference evidence="2" key="1">
    <citation type="journal article" date="2019" name="Int. J. Syst. Evol. Microbiol.">
        <title>The Global Catalogue of Microorganisms (GCM) 10K type strain sequencing project: providing services to taxonomists for standard genome sequencing and annotation.</title>
        <authorList>
            <consortium name="The Broad Institute Genomics Platform"/>
            <consortium name="The Broad Institute Genome Sequencing Center for Infectious Disease"/>
            <person name="Wu L."/>
            <person name="Ma J."/>
        </authorList>
    </citation>
    <scope>NUCLEOTIDE SEQUENCE [LARGE SCALE GENOMIC DNA]</scope>
    <source>
        <strain evidence="2">JCM 16924</strain>
    </source>
</reference>
<gene>
    <name evidence="1" type="ORF">GCM10022232_07510</name>
</gene>
<proteinExistence type="predicted"/>
<name>A0ABP7Q866_9ACTN</name>
<sequence length="54" mass="5913">MVLPGDDRGVREVRGKSIVGAWDGPSAGNFSADFPAVAKLTYHSRRRALKIWVT</sequence>
<organism evidence="1 2">
    <name type="scientific">Streptomyces plumbiresistens</name>
    <dbReference type="NCBI Taxonomy" id="511811"/>
    <lineage>
        <taxon>Bacteria</taxon>
        <taxon>Bacillati</taxon>
        <taxon>Actinomycetota</taxon>
        <taxon>Actinomycetes</taxon>
        <taxon>Kitasatosporales</taxon>
        <taxon>Streptomycetaceae</taxon>
        <taxon>Streptomyces</taxon>
    </lineage>
</organism>